<feature type="domain" description="Aromatic amino acid beta-eliminating lyase/threonine aldolase" evidence="3">
    <location>
        <begin position="2"/>
        <end position="51"/>
    </location>
</feature>
<evidence type="ECO:0000256" key="2">
    <source>
        <dbReference type="ARBA" id="ARBA00022898"/>
    </source>
</evidence>
<organism evidence="4 5">
    <name type="scientific">Lymnaea stagnalis</name>
    <name type="common">Great pond snail</name>
    <name type="synonym">Helix stagnalis</name>
    <dbReference type="NCBI Taxonomy" id="6523"/>
    <lineage>
        <taxon>Eukaryota</taxon>
        <taxon>Metazoa</taxon>
        <taxon>Spiralia</taxon>
        <taxon>Lophotrochozoa</taxon>
        <taxon>Mollusca</taxon>
        <taxon>Gastropoda</taxon>
        <taxon>Heterobranchia</taxon>
        <taxon>Euthyneura</taxon>
        <taxon>Panpulmonata</taxon>
        <taxon>Hygrophila</taxon>
        <taxon>Lymnaeoidea</taxon>
        <taxon>Lymnaeidae</taxon>
        <taxon>Lymnaea</taxon>
    </lineage>
</organism>
<keyword evidence="5" id="KW-1185">Reference proteome</keyword>
<proteinExistence type="predicted"/>
<dbReference type="PANTHER" id="PTHR48097:SF9">
    <property type="entry name" value="L-THREONINE ALDOLASE"/>
    <property type="match status" value="1"/>
</dbReference>
<reference evidence="4 5" key="1">
    <citation type="submission" date="2024-04" db="EMBL/GenBank/DDBJ databases">
        <authorList>
            <consortium name="Genoscope - CEA"/>
            <person name="William W."/>
        </authorList>
    </citation>
    <scope>NUCLEOTIDE SEQUENCE [LARGE SCALE GENOMIC DNA]</scope>
</reference>
<protein>
    <recommendedName>
        <fullName evidence="3">Aromatic amino acid beta-eliminating lyase/threonine aldolase domain-containing protein</fullName>
    </recommendedName>
</protein>
<dbReference type="InterPro" id="IPR015424">
    <property type="entry name" value="PyrdxlP-dep_Trfase"/>
</dbReference>
<dbReference type="GO" id="GO:0006545">
    <property type="term" value="P:glycine biosynthetic process"/>
    <property type="evidence" value="ECO:0007669"/>
    <property type="project" value="TreeGrafter"/>
</dbReference>
<feature type="non-terminal residue" evidence="4">
    <location>
        <position position="1"/>
    </location>
</feature>
<dbReference type="GO" id="GO:0008732">
    <property type="term" value="F:L-allo-threonine aldolase activity"/>
    <property type="evidence" value="ECO:0007669"/>
    <property type="project" value="TreeGrafter"/>
</dbReference>
<evidence type="ECO:0000313" key="5">
    <source>
        <dbReference type="Proteomes" id="UP001497497"/>
    </source>
</evidence>
<keyword evidence="2" id="KW-0663">Pyridoxal phosphate</keyword>
<dbReference type="GO" id="GO:0005829">
    <property type="term" value="C:cytosol"/>
    <property type="evidence" value="ECO:0007669"/>
    <property type="project" value="TreeGrafter"/>
</dbReference>
<dbReference type="PANTHER" id="PTHR48097">
    <property type="entry name" value="L-THREONINE ALDOLASE-RELATED"/>
    <property type="match status" value="1"/>
</dbReference>
<sequence>ALGGGLRQAGVIAAPMLVALEDMVPRLWEDHDKAYRIAQGIDGMKGNSVCSVDLAGVHS</sequence>
<name>A0AAV2IG17_LYMST</name>
<comment type="caution">
    <text evidence="4">The sequence shown here is derived from an EMBL/GenBank/DDBJ whole genome shotgun (WGS) entry which is preliminary data.</text>
</comment>
<dbReference type="InterPro" id="IPR001597">
    <property type="entry name" value="ArAA_b-elim_lyase/Thr_aldolase"/>
</dbReference>
<evidence type="ECO:0000259" key="3">
    <source>
        <dbReference type="Pfam" id="PF01212"/>
    </source>
</evidence>
<comment type="cofactor">
    <cofactor evidence="1">
        <name>pyridoxal 5'-phosphate</name>
        <dbReference type="ChEBI" id="CHEBI:597326"/>
    </cofactor>
</comment>
<dbReference type="GO" id="GO:0006567">
    <property type="term" value="P:L-threonine catabolic process"/>
    <property type="evidence" value="ECO:0007669"/>
    <property type="project" value="TreeGrafter"/>
</dbReference>
<gene>
    <name evidence="4" type="ORF">GSLYS_00018668001</name>
</gene>
<dbReference type="EMBL" id="CAXITT010000685">
    <property type="protein sequence ID" value="CAL1545185.1"/>
    <property type="molecule type" value="Genomic_DNA"/>
</dbReference>
<dbReference type="Proteomes" id="UP001497497">
    <property type="component" value="Unassembled WGS sequence"/>
</dbReference>
<dbReference type="Pfam" id="PF01212">
    <property type="entry name" value="Beta_elim_lyase"/>
    <property type="match status" value="1"/>
</dbReference>
<evidence type="ECO:0000256" key="1">
    <source>
        <dbReference type="ARBA" id="ARBA00001933"/>
    </source>
</evidence>
<dbReference type="AlphaFoldDB" id="A0AAV2IG17"/>
<dbReference type="SUPFAM" id="SSF53383">
    <property type="entry name" value="PLP-dependent transferases"/>
    <property type="match status" value="1"/>
</dbReference>
<feature type="non-terminal residue" evidence="4">
    <location>
        <position position="59"/>
    </location>
</feature>
<evidence type="ECO:0000313" key="4">
    <source>
        <dbReference type="EMBL" id="CAL1545185.1"/>
    </source>
</evidence>
<accession>A0AAV2IG17</accession>